<keyword evidence="2" id="KW-1185">Reference proteome</keyword>
<dbReference type="Proteomes" id="UP000790377">
    <property type="component" value="Unassembled WGS sequence"/>
</dbReference>
<sequence length="86" mass="10125">MRLFFGFGFGFARRVCVAIYQGSYLKDVRPRLISMRCVRRRSDASMRAAVSRTWVVQVRVRDTDLRYSQVVHQVIRNRDGIRKSAE</sequence>
<protein>
    <submittedName>
        <fullName evidence="1">Uncharacterized protein</fullName>
    </submittedName>
</protein>
<accession>A0ACB8A8E0</accession>
<dbReference type="EMBL" id="MU267788">
    <property type="protein sequence ID" value="KAH7908953.1"/>
    <property type="molecule type" value="Genomic_DNA"/>
</dbReference>
<proteinExistence type="predicted"/>
<evidence type="ECO:0000313" key="2">
    <source>
        <dbReference type="Proteomes" id="UP000790377"/>
    </source>
</evidence>
<reference evidence="1" key="1">
    <citation type="journal article" date="2021" name="New Phytol.">
        <title>Evolutionary innovations through gain and loss of genes in the ectomycorrhizal Boletales.</title>
        <authorList>
            <person name="Wu G."/>
            <person name="Miyauchi S."/>
            <person name="Morin E."/>
            <person name="Kuo A."/>
            <person name="Drula E."/>
            <person name="Varga T."/>
            <person name="Kohler A."/>
            <person name="Feng B."/>
            <person name="Cao Y."/>
            <person name="Lipzen A."/>
            <person name="Daum C."/>
            <person name="Hundley H."/>
            <person name="Pangilinan J."/>
            <person name="Johnson J."/>
            <person name="Barry K."/>
            <person name="LaButti K."/>
            <person name="Ng V."/>
            <person name="Ahrendt S."/>
            <person name="Min B."/>
            <person name="Choi I.G."/>
            <person name="Park H."/>
            <person name="Plett J.M."/>
            <person name="Magnuson J."/>
            <person name="Spatafora J.W."/>
            <person name="Nagy L.G."/>
            <person name="Henrissat B."/>
            <person name="Grigoriev I.V."/>
            <person name="Yang Z.L."/>
            <person name="Xu J."/>
            <person name="Martin F.M."/>
        </authorList>
    </citation>
    <scope>NUCLEOTIDE SEQUENCE</scope>
    <source>
        <strain evidence="1">ATCC 28755</strain>
    </source>
</reference>
<name>A0ACB8A8E0_9AGAM</name>
<organism evidence="1 2">
    <name type="scientific">Hygrophoropsis aurantiaca</name>
    <dbReference type="NCBI Taxonomy" id="72124"/>
    <lineage>
        <taxon>Eukaryota</taxon>
        <taxon>Fungi</taxon>
        <taxon>Dikarya</taxon>
        <taxon>Basidiomycota</taxon>
        <taxon>Agaricomycotina</taxon>
        <taxon>Agaricomycetes</taxon>
        <taxon>Agaricomycetidae</taxon>
        <taxon>Boletales</taxon>
        <taxon>Coniophorineae</taxon>
        <taxon>Hygrophoropsidaceae</taxon>
        <taxon>Hygrophoropsis</taxon>
    </lineage>
</organism>
<comment type="caution">
    <text evidence="1">The sequence shown here is derived from an EMBL/GenBank/DDBJ whole genome shotgun (WGS) entry which is preliminary data.</text>
</comment>
<evidence type="ECO:0000313" key="1">
    <source>
        <dbReference type="EMBL" id="KAH7908953.1"/>
    </source>
</evidence>
<gene>
    <name evidence="1" type="ORF">BJ138DRAFT_1156471</name>
</gene>